<proteinExistence type="predicted"/>
<organism evidence="1 2">
    <name type="scientific">Victivallis vadensis</name>
    <dbReference type="NCBI Taxonomy" id="172901"/>
    <lineage>
        <taxon>Bacteria</taxon>
        <taxon>Pseudomonadati</taxon>
        <taxon>Lentisphaerota</taxon>
        <taxon>Lentisphaeria</taxon>
        <taxon>Victivallales</taxon>
        <taxon>Victivallaceae</taxon>
        <taxon>Victivallis</taxon>
    </lineage>
</organism>
<evidence type="ECO:0000313" key="1">
    <source>
        <dbReference type="EMBL" id="NMD88994.1"/>
    </source>
</evidence>
<dbReference type="InterPro" id="IPR010921">
    <property type="entry name" value="Trp_repressor/repl_initiator"/>
</dbReference>
<dbReference type="EMBL" id="JABAEW010000069">
    <property type="protein sequence ID" value="NMD88994.1"/>
    <property type="molecule type" value="Genomic_DNA"/>
</dbReference>
<dbReference type="SUPFAM" id="SSF48295">
    <property type="entry name" value="TrpR-like"/>
    <property type="match status" value="1"/>
</dbReference>
<accession>A0A848AZB7</accession>
<dbReference type="RefSeq" id="WP_168963960.1">
    <property type="nucleotide sequence ID" value="NZ_JABAEW010000069.1"/>
</dbReference>
<protein>
    <recommendedName>
        <fullName evidence="3">Transposase</fullName>
    </recommendedName>
</protein>
<dbReference type="GO" id="GO:0043565">
    <property type="term" value="F:sequence-specific DNA binding"/>
    <property type="evidence" value="ECO:0007669"/>
    <property type="project" value="InterPro"/>
</dbReference>
<dbReference type="Proteomes" id="UP000576225">
    <property type="component" value="Unassembled WGS sequence"/>
</dbReference>
<gene>
    <name evidence="1" type="ORF">HF882_20630</name>
</gene>
<evidence type="ECO:0000313" key="2">
    <source>
        <dbReference type="Proteomes" id="UP000576225"/>
    </source>
</evidence>
<dbReference type="AlphaFoldDB" id="A0A848AZB7"/>
<comment type="caution">
    <text evidence="1">The sequence shown here is derived from an EMBL/GenBank/DDBJ whole genome shotgun (WGS) entry which is preliminary data.</text>
</comment>
<evidence type="ECO:0008006" key="3">
    <source>
        <dbReference type="Google" id="ProtNLM"/>
    </source>
</evidence>
<sequence>MEALRGELTVAEIAGKYQVYPNQVQQWKKKLMEGASEIFQSKAERKENKPYTEDDLMKKIGRLEIENDFLRSVSLARFGVQHYVNFYNSRRIHSALQYRMSDEVYFGTCNRQTVGYSKPRVFTPIF</sequence>
<reference evidence="1 2" key="1">
    <citation type="submission" date="2020-04" db="EMBL/GenBank/DDBJ databases">
        <authorList>
            <person name="Hitch T.C.A."/>
            <person name="Wylensek D."/>
            <person name="Clavel T."/>
        </authorList>
    </citation>
    <scope>NUCLEOTIDE SEQUENCE [LARGE SCALE GENOMIC DNA]</scope>
    <source>
        <strain evidence="1 2">COR2-253-APC-1A</strain>
    </source>
</reference>
<name>A0A848AZB7_9BACT</name>